<dbReference type="AlphaFoldDB" id="A0A9P0P7H2"/>
<evidence type="ECO:0000313" key="2">
    <source>
        <dbReference type="Proteomes" id="UP001152888"/>
    </source>
</evidence>
<comment type="caution">
    <text evidence="1">The sequence shown here is derived from an EMBL/GenBank/DDBJ whole genome shotgun (WGS) entry which is preliminary data.</text>
</comment>
<keyword evidence="2" id="KW-1185">Reference proteome</keyword>
<sequence length="134" mass="16135">MEFGVRQINDLWFISRKDYTVMVKRRSSSWMGAFCIIFMLEIHIPSLEWRSSISRRSKWSKESVRRKYLHQLRQIWSSELSGQNNANCDKYRNRQLENEMQKSRGLREFSWKTLILSVRTRSPEVLNVLYAANL</sequence>
<reference evidence="1" key="1">
    <citation type="submission" date="2022-03" db="EMBL/GenBank/DDBJ databases">
        <authorList>
            <person name="Sayadi A."/>
        </authorList>
    </citation>
    <scope>NUCLEOTIDE SEQUENCE</scope>
</reference>
<accession>A0A9P0P7H2</accession>
<protein>
    <submittedName>
        <fullName evidence="1">Uncharacterized protein</fullName>
    </submittedName>
</protein>
<proteinExistence type="predicted"/>
<dbReference type="Proteomes" id="UP001152888">
    <property type="component" value="Unassembled WGS sequence"/>
</dbReference>
<name>A0A9P0P7H2_ACAOB</name>
<gene>
    <name evidence="1" type="ORF">ACAOBT_LOCUS7833</name>
</gene>
<evidence type="ECO:0000313" key="1">
    <source>
        <dbReference type="EMBL" id="CAH1968418.1"/>
    </source>
</evidence>
<dbReference type="EMBL" id="CAKOFQ010006752">
    <property type="protein sequence ID" value="CAH1968418.1"/>
    <property type="molecule type" value="Genomic_DNA"/>
</dbReference>
<organism evidence="1 2">
    <name type="scientific">Acanthoscelides obtectus</name>
    <name type="common">Bean weevil</name>
    <name type="synonym">Bruchus obtectus</name>
    <dbReference type="NCBI Taxonomy" id="200917"/>
    <lineage>
        <taxon>Eukaryota</taxon>
        <taxon>Metazoa</taxon>
        <taxon>Ecdysozoa</taxon>
        <taxon>Arthropoda</taxon>
        <taxon>Hexapoda</taxon>
        <taxon>Insecta</taxon>
        <taxon>Pterygota</taxon>
        <taxon>Neoptera</taxon>
        <taxon>Endopterygota</taxon>
        <taxon>Coleoptera</taxon>
        <taxon>Polyphaga</taxon>
        <taxon>Cucujiformia</taxon>
        <taxon>Chrysomeloidea</taxon>
        <taxon>Chrysomelidae</taxon>
        <taxon>Bruchinae</taxon>
        <taxon>Bruchini</taxon>
        <taxon>Acanthoscelides</taxon>
    </lineage>
</organism>